<accession>A0A523B712</accession>
<sequence>MLKVAVVGVGVMGSHHARIYSSLKSCELVGVLDVDSERAKEVAKMYGVQPFTRIDELLSLKPDAVSIAVPTSLHREVSLKFLERGVSCLVEKPIASTPEDAELMISSARKHGATLMVGHIERFNPAVSRLKDLLSSGEVGQVLSLYAKRAGPFDPRIRDVGIITDLMTHDIDVVRFLVGKEPIEVHAVYGRYGREVEDYASILLDFGGIIATLEANRFTPYKIRNLTVTGSDGVALLDYIGQTIEIYRKDSTIGTGRKIEVKKDEPLRIEIEHFLECVRSGRRPLVDGEEGLKNLKIAMEALRCGGAR</sequence>
<gene>
    <name evidence="3" type="ORF">DSO08_06555</name>
</gene>
<dbReference type="GO" id="GO:0000166">
    <property type="term" value="F:nucleotide binding"/>
    <property type="evidence" value="ECO:0007669"/>
    <property type="project" value="InterPro"/>
</dbReference>
<name>A0A523B712_9CREN</name>
<feature type="domain" description="Gfo/Idh/MocA-like oxidoreductase N-terminal" evidence="1">
    <location>
        <begin position="2"/>
        <end position="119"/>
    </location>
</feature>
<dbReference type="SUPFAM" id="SSF51735">
    <property type="entry name" value="NAD(P)-binding Rossmann-fold domains"/>
    <property type="match status" value="1"/>
</dbReference>
<organism evidence="3 4">
    <name type="scientific">Thermoproteota archaeon</name>
    <dbReference type="NCBI Taxonomy" id="2056631"/>
    <lineage>
        <taxon>Archaea</taxon>
        <taxon>Thermoproteota</taxon>
    </lineage>
</organism>
<dbReference type="SUPFAM" id="SSF55347">
    <property type="entry name" value="Glyceraldehyde-3-phosphate dehydrogenase-like, C-terminal domain"/>
    <property type="match status" value="1"/>
</dbReference>
<dbReference type="AlphaFoldDB" id="A0A523B712"/>
<evidence type="ECO:0000313" key="4">
    <source>
        <dbReference type="Proteomes" id="UP000315399"/>
    </source>
</evidence>
<comment type="caution">
    <text evidence="3">The sequence shown here is derived from an EMBL/GenBank/DDBJ whole genome shotgun (WGS) entry which is preliminary data.</text>
</comment>
<dbReference type="EMBL" id="QNVH01000105">
    <property type="protein sequence ID" value="TDA36681.1"/>
    <property type="molecule type" value="Genomic_DNA"/>
</dbReference>
<dbReference type="Proteomes" id="UP000315399">
    <property type="component" value="Unassembled WGS sequence"/>
</dbReference>
<dbReference type="PANTHER" id="PTHR43377:SF1">
    <property type="entry name" value="BILIVERDIN REDUCTASE A"/>
    <property type="match status" value="1"/>
</dbReference>
<dbReference type="PANTHER" id="PTHR43377">
    <property type="entry name" value="BILIVERDIN REDUCTASE A"/>
    <property type="match status" value="1"/>
</dbReference>
<proteinExistence type="predicted"/>
<dbReference type="InterPro" id="IPR036291">
    <property type="entry name" value="NAD(P)-bd_dom_sf"/>
</dbReference>
<dbReference type="InterPro" id="IPR055170">
    <property type="entry name" value="GFO_IDH_MocA-like_dom"/>
</dbReference>
<reference evidence="3 4" key="1">
    <citation type="journal article" date="2019" name="Nat. Microbiol.">
        <title>Expanding anaerobic alkane metabolism in the domain of Archaea.</title>
        <authorList>
            <person name="Wang Y."/>
            <person name="Wegener G."/>
            <person name="Hou J."/>
            <person name="Wang F."/>
            <person name="Xiao X."/>
        </authorList>
    </citation>
    <scope>NUCLEOTIDE SEQUENCE [LARGE SCALE GENOMIC DNA]</scope>
    <source>
        <strain evidence="3">WYZ-LMO10</strain>
    </source>
</reference>
<evidence type="ECO:0000313" key="3">
    <source>
        <dbReference type="EMBL" id="TDA36681.1"/>
    </source>
</evidence>
<feature type="domain" description="GFO/IDH/MocA-like oxidoreductase" evidence="2">
    <location>
        <begin position="128"/>
        <end position="234"/>
    </location>
</feature>
<dbReference type="InterPro" id="IPR000683">
    <property type="entry name" value="Gfo/Idh/MocA-like_OxRdtase_N"/>
</dbReference>
<evidence type="ECO:0000259" key="1">
    <source>
        <dbReference type="Pfam" id="PF01408"/>
    </source>
</evidence>
<dbReference type="Gene3D" id="3.30.360.10">
    <property type="entry name" value="Dihydrodipicolinate Reductase, domain 2"/>
    <property type="match status" value="1"/>
</dbReference>
<protein>
    <submittedName>
        <fullName evidence="3">Gfo/Idh/MocA family oxidoreductase</fullName>
    </submittedName>
</protein>
<dbReference type="Pfam" id="PF22725">
    <property type="entry name" value="GFO_IDH_MocA_C3"/>
    <property type="match status" value="1"/>
</dbReference>
<dbReference type="Gene3D" id="3.40.50.720">
    <property type="entry name" value="NAD(P)-binding Rossmann-like Domain"/>
    <property type="match status" value="1"/>
</dbReference>
<dbReference type="InterPro" id="IPR051450">
    <property type="entry name" value="Gfo/Idh/MocA_Oxidoreductases"/>
</dbReference>
<dbReference type="Pfam" id="PF01408">
    <property type="entry name" value="GFO_IDH_MocA"/>
    <property type="match status" value="1"/>
</dbReference>
<evidence type="ECO:0000259" key="2">
    <source>
        <dbReference type="Pfam" id="PF22725"/>
    </source>
</evidence>